<evidence type="ECO:0000313" key="4">
    <source>
        <dbReference type="RefSeq" id="XP_035663427.1"/>
    </source>
</evidence>
<gene>
    <name evidence="4" type="primary">LOC118407115</name>
</gene>
<keyword evidence="3" id="KW-1185">Reference proteome</keyword>
<evidence type="ECO:0000259" key="2">
    <source>
        <dbReference type="PROSITE" id="PS50041"/>
    </source>
</evidence>
<dbReference type="OMA" id="FFWHEAP"/>
<accession>A0A9J7KKF9</accession>
<dbReference type="PANTHER" id="PTHR22799:SF6">
    <property type="entry name" value="C-TYPE LECTIN DOMAIN FAMILY 4 MEMBER M-LIKE"/>
    <property type="match status" value="1"/>
</dbReference>
<dbReference type="RefSeq" id="XP_035663427.1">
    <property type="nucleotide sequence ID" value="XM_035807534.1"/>
</dbReference>
<dbReference type="AlphaFoldDB" id="A0A9J7KKF9"/>
<protein>
    <submittedName>
        <fullName evidence="4">Lactose-binding lectin l-2-like</fullName>
    </submittedName>
</protein>
<organism evidence="3 4">
    <name type="scientific">Branchiostoma floridae</name>
    <name type="common">Florida lancelet</name>
    <name type="synonym">Amphioxus</name>
    <dbReference type="NCBI Taxonomy" id="7739"/>
    <lineage>
        <taxon>Eukaryota</taxon>
        <taxon>Metazoa</taxon>
        <taxon>Chordata</taxon>
        <taxon>Cephalochordata</taxon>
        <taxon>Leptocardii</taxon>
        <taxon>Amphioxiformes</taxon>
        <taxon>Branchiostomatidae</taxon>
        <taxon>Branchiostoma</taxon>
    </lineage>
</organism>
<dbReference type="InterPro" id="IPR016187">
    <property type="entry name" value="CTDL_fold"/>
</dbReference>
<reference evidence="4" key="2">
    <citation type="submission" date="2025-08" db="UniProtKB">
        <authorList>
            <consortium name="RefSeq"/>
        </authorList>
    </citation>
    <scope>IDENTIFICATION</scope>
    <source>
        <strain evidence="4">S238N-H82</strain>
        <tissue evidence="4">Testes</tissue>
    </source>
</reference>
<name>A0A9J7KKF9_BRAFL</name>
<dbReference type="OrthoDB" id="6337382at2759"/>
<dbReference type="GeneID" id="118407115"/>
<dbReference type="PROSITE" id="PS50041">
    <property type="entry name" value="C_TYPE_LECTIN_2"/>
    <property type="match status" value="1"/>
</dbReference>
<dbReference type="InterPro" id="IPR051663">
    <property type="entry name" value="CLec_Tetranectin-domain"/>
</dbReference>
<dbReference type="Pfam" id="PF00059">
    <property type="entry name" value="Lectin_C"/>
    <property type="match status" value="1"/>
</dbReference>
<dbReference type="InterPro" id="IPR001304">
    <property type="entry name" value="C-type_lectin-like"/>
</dbReference>
<evidence type="ECO:0000313" key="3">
    <source>
        <dbReference type="Proteomes" id="UP000001554"/>
    </source>
</evidence>
<proteinExistence type="predicted"/>
<dbReference type="SMART" id="SM00034">
    <property type="entry name" value="CLECT"/>
    <property type="match status" value="1"/>
</dbReference>
<dbReference type="Proteomes" id="UP000001554">
    <property type="component" value="Chromosome 19"/>
</dbReference>
<dbReference type="CDD" id="cd00037">
    <property type="entry name" value="CLECT"/>
    <property type="match status" value="1"/>
</dbReference>
<dbReference type="KEGG" id="bfo:118407115"/>
<feature type="domain" description="C-type lectin" evidence="2">
    <location>
        <begin position="48"/>
        <end position="134"/>
    </location>
</feature>
<dbReference type="SUPFAM" id="SSF56436">
    <property type="entry name" value="C-type lectin-like"/>
    <property type="match status" value="1"/>
</dbReference>
<reference evidence="3" key="1">
    <citation type="journal article" date="2020" name="Nat. Ecol. Evol.">
        <title>Deeply conserved synteny resolves early events in vertebrate evolution.</title>
        <authorList>
            <person name="Simakov O."/>
            <person name="Marletaz F."/>
            <person name="Yue J.X."/>
            <person name="O'Connell B."/>
            <person name="Jenkins J."/>
            <person name="Brandt A."/>
            <person name="Calef R."/>
            <person name="Tung C.H."/>
            <person name="Huang T.K."/>
            <person name="Schmutz J."/>
            <person name="Satoh N."/>
            <person name="Yu J.K."/>
            <person name="Putnam N.H."/>
            <person name="Green R.E."/>
            <person name="Rokhsar D.S."/>
        </authorList>
    </citation>
    <scope>NUCLEOTIDE SEQUENCE [LARGE SCALE GENOMIC DNA]</scope>
    <source>
        <strain evidence="3">S238N-H82</strain>
    </source>
</reference>
<evidence type="ECO:0000256" key="1">
    <source>
        <dbReference type="ARBA" id="ARBA00022734"/>
    </source>
</evidence>
<dbReference type="PANTHER" id="PTHR22799">
    <property type="entry name" value="TETRANECTIN-RELATED"/>
    <property type="match status" value="1"/>
</dbReference>
<dbReference type="Gene3D" id="3.10.100.10">
    <property type="entry name" value="Mannose-Binding Protein A, subunit A"/>
    <property type="match status" value="1"/>
</dbReference>
<sequence length="142" mass="16151">MRQLTTIVDALKRDQDVKRKLSATVDTLKRIREMSKTKGPCYSGYTVFRGICYKVYSTPKSFGDAAAFCRQHGGTLAMPRDAETNTFLLSLFKPGQFWFGLRKEGRFKWLDGSALGTYNYWAPGQPNNEGGNQDWLRVLQPL</sequence>
<keyword evidence="1" id="KW-0430">Lectin</keyword>
<dbReference type="InterPro" id="IPR016186">
    <property type="entry name" value="C-type_lectin-like/link_sf"/>
</dbReference>
<dbReference type="GO" id="GO:0030246">
    <property type="term" value="F:carbohydrate binding"/>
    <property type="evidence" value="ECO:0007669"/>
    <property type="project" value="UniProtKB-KW"/>
</dbReference>